<comment type="caution">
    <text evidence="2">The sequence shown here is derived from an EMBL/GenBank/DDBJ whole genome shotgun (WGS) entry which is preliminary data.</text>
</comment>
<name>A0A2S9SS69_9BACT</name>
<keyword evidence="1" id="KW-0812">Transmembrane</keyword>
<sequence>MKKHQKFIFLTILFTFIIFSIGIFIRYIIDPVGINNRFDIGLKKDVALAYRTQKYVELNKIQPNTIILGGSRVHYLNTKDIEKYTQDKVYNLGLQFGTLEEQYYFLKHSLENFPVNNVLIGLNFYTFDENLKENNSDFNKAIFKKGFNTFYQIKHYLEIPLFKYLKYVIPNNDRNLFYENGAITFYHQEQVIKNNDKSSMWESTLNHYKKTYENYNILGNSNLEYYKKMVELCKEYNINLKVFTTAIHSSQLKLIEETNTLDLFDTWKNEIVNIFPFWDFMYENSVTSNEDNYIDSSHIKQELGYLYFAKIFEDFDIEIPEDFGIFIE</sequence>
<dbReference type="RefSeq" id="WP_105912113.1">
    <property type="nucleotide sequence ID" value="NZ_NXGH01000021.1"/>
</dbReference>
<reference evidence="2 3" key="1">
    <citation type="submission" date="2017-09" db="EMBL/GenBank/DDBJ databases">
        <title>Reassesment of A. cryaerophilus.</title>
        <authorList>
            <person name="Perez-Cataluna A."/>
            <person name="Collado L."/>
            <person name="Salgado O."/>
            <person name="Lefinanco V."/>
            <person name="Figueras M.J."/>
        </authorList>
    </citation>
    <scope>NUCLEOTIDE SEQUENCE [LARGE SCALE GENOMIC DNA]</scope>
    <source>
        <strain evidence="2 3">LMG 9871</strain>
    </source>
</reference>
<dbReference type="EMBL" id="NXGH01000021">
    <property type="protein sequence ID" value="PRM89435.1"/>
    <property type="molecule type" value="Genomic_DNA"/>
</dbReference>
<evidence type="ECO:0000313" key="2">
    <source>
        <dbReference type="EMBL" id="PRM89435.1"/>
    </source>
</evidence>
<dbReference type="Proteomes" id="UP000238649">
    <property type="component" value="Unassembled WGS sequence"/>
</dbReference>
<keyword evidence="1" id="KW-0472">Membrane</keyword>
<gene>
    <name evidence="2" type="ORF">CJ671_07585</name>
</gene>
<evidence type="ECO:0000256" key="1">
    <source>
        <dbReference type="SAM" id="Phobius"/>
    </source>
</evidence>
<evidence type="ECO:0000313" key="3">
    <source>
        <dbReference type="Proteomes" id="UP000238649"/>
    </source>
</evidence>
<keyword evidence="1" id="KW-1133">Transmembrane helix</keyword>
<accession>A0A2S9SS69</accession>
<proteinExistence type="predicted"/>
<dbReference type="AlphaFoldDB" id="A0A2S9SS69"/>
<feature type="transmembrane region" description="Helical" evidence="1">
    <location>
        <begin position="7"/>
        <end position="29"/>
    </location>
</feature>
<protein>
    <submittedName>
        <fullName evidence="2">Uncharacterized protein</fullName>
    </submittedName>
</protein>
<dbReference type="OrthoDB" id="5344481at2"/>
<organism evidence="2 3">
    <name type="scientific">Aliarcobacter cryaerophilus</name>
    <dbReference type="NCBI Taxonomy" id="28198"/>
    <lineage>
        <taxon>Bacteria</taxon>
        <taxon>Pseudomonadati</taxon>
        <taxon>Campylobacterota</taxon>
        <taxon>Epsilonproteobacteria</taxon>
        <taxon>Campylobacterales</taxon>
        <taxon>Arcobacteraceae</taxon>
        <taxon>Aliarcobacter</taxon>
    </lineage>
</organism>